<evidence type="ECO:0000256" key="6">
    <source>
        <dbReference type="ARBA" id="ARBA00022793"/>
    </source>
</evidence>
<dbReference type="GO" id="GO:0042423">
    <property type="term" value="P:catecholamine biosynthetic process"/>
    <property type="evidence" value="ECO:0007669"/>
    <property type="project" value="UniProtKB-KW"/>
</dbReference>
<dbReference type="PANTHER" id="PTHR11999">
    <property type="entry name" value="GROUP II PYRIDOXAL-5-PHOSPHATE DECARBOXYLASE"/>
    <property type="match status" value="1"/>
</dbReference>
<comment type="similarity">
    <text evidence="2 10">Belongs to the group II decarboxylase family.</text>
</comment>
<evidence type="ECO:0000256" key="8">
    <source>
        <dbReference type="ARBA" id="ARBA00023239"/>
    </source>
</evidence>
<keyword evidence="7 10" id="KW-0663">Pyridoxal phosphate</keyword>
<proteinExistence type="inferred from homology"/>
<keyword evidence="13" id="KW-1185">Reference proteome</keyword>
<dbReference type="AlphaFoldDB" id="A0AAN9AMP0"/>
<dbReference type="Proteomes" id="UP001374579">
    <property type="component" value="Unassembled WGS sequence"/>
</dbReference>
<evidence type="ECO:0000256" key="10">
    <source>
        <dbReference type="RuleBase" id="RU000382"/>
    </source>
</evidence>
<dbReference type="FunFam" id="3.90.1150.10:FF:000018">
    <property type="entry name" value="Histidine decarboxylase"/>
    <property type="match status" value="1"/>
</dbReference>
<dbReference type="InterPro" id="IPR010977">
    <property type="entry name" value="Aromatic_deC"/>
</dbReference>
<dbReference type="GO" id="GO:0004398">
    <property type="term" value="F:histidine decarboxylase activity"/>
    <property type="evidence" value="ECO:0007669"/>
    <property type="project" value="UniProtKB-EC"/>
</dbReference>
<dbReference type="GO" id="GO:0006548">
    <property type="term" value="P:L-histidine catabolic process"/>
    <property type="evidence" value="ECO:0007669"/>
    <property type="project" value="TreeGrafter"/>
</dbReference>
<dbReference type="EC" id="4.1.1.22" evidence="4"/>
<sequence length="403" mass="45587">MILCKQHWQIALSRRFRALKLWFVLRSFGVEGLQNHIRKGVELSKMFERFVRKDPRFEIPAERILGLVVFRLKGDNELTELLLKRLNKQGRVHMVPASLKGYYIIRFTVTSQYTTIDDIERDWTLIQTMADQVIEDLSKEELQVPAEDEEIEVEEEEQVEEKEGREKVNENNSAVTQRIEEAAAEKKRGSVGGGGVREPTTIVNPPRKHPPAALQRLPSLKKKDYGISLVLSNVPMSPKVINGSFAALFENSDVTAAFARHFQSGDVSSHALRLSPRRRAKLREQNKQLSLDYNFFASKKNSAARFKQSSLDSKIDDILEVSSIDSDVNGRRADSTDNLDLDLESLRVEEDGGSDWKKNRGAPLGNDGGKEVKVTEEKEKNGVKVINGVHAFCKHCGMSLDED</sequence>
<feature type="region of interest" description="Disordered" evidence="11">
    <location>
        <begin position="144"/>
        <end position="213"/>
    </location>
</feature>
<dbReference type="GO" id="GO:0001694">
    <property type="term" value="P:histamine biosynthetic process"/>
    <property type="evidence" value="ECO:0007669"/>
    <property type="project" value="TreeGrafter"/>
</dbReference>
<evidence type="ECO:0000256" key="9">
    <source>
        <dbReference type="ARBA" id="ARBA00039946"/>
    </source>
</evidence>
<dbReference type="PRINTS" id="PR00800">
    <property type="entry name" value="YHDCRBOXLASE"/>
</dbReference>
<organism evidence="12 13">
    <name type="scientific">Littorina saxatilis</name>
    <dbReference type="NCBI Taxonomy" id="31220"/>
    <lineage>
        <taxon>Eukaryota</taxon>
        <taxon>Metazoa</taxon>
        <taxon>Spiralia</taxon>
        <taxon>Lophotrochozoa</taxon>
        <taxon>Mollusca</taxon>
        <taxon>Gastropoda</taxon>
        <taxon>Caenogastropoda</taxon>
        <taxon>Littorinimorpha</taxon>
        <taxon>Littorinoidea</taxon>
        <taxon>Littorinidae</taxon>
        <taxon>Littorina</taxon>
    </lineage>
</organism>
<evidence type="ECO:0000256" key="1">
    <source>
        <dbReference type="ARBA" id="ARBA00001933"/>
    </source>
</evidence>
<keyword evidence="6" id="KW-0210">Decarboxylase</keyword>
<evidence type="ECO:0000313" key="12">
    <source>
        <dbReference type="EMBL" id="KAK7089753.1"/>
    </source>
</evidence>
<dbReference type="InterPro" id="IPR015422">
    <property type="entry name" value="PyrdxlP-dep_Trfase_small"/>
</dbReference>
<accession>A0AAN9AMP0</accession>
<dbReference type="EMBL" id="JBAMIC010000622">
    <property type="protein sequence ID" value="KAK7089753.1"/>
    <property type="molecule type" value="Genomic_DNA"/>
</dbReference>
<feature type="region of interest" description="Disordered" evidence="11">
    <location>
        <begin position="351"/>
        <end position="370"/>
    </location>
</feature>
<dbReference type="Gene3D" id="3.40.640.10">
    <property type="entry name" value="Type I PLP-dependent aspartate aminotransferase-like (Major domain)"/>
    <property type="match status" value="1"/>
</dbReference>
<dbReference type="Gene3D" id="3.90.1150.10">
    <property type="entry name" value="Aspartate Aminotransferase, domain 1"/>
    <property type="match status" value="1"/>
</dbReference>
<dbReference type="GO" id="GO:0005737">
    <property type="term" value="C:cytoplasm"/>
    <property type="evidence" value="ECO:0007669"/>
    <property type="project" value="TreeGrafter"/>
</dbReference>
<comment type="subunit">
    <text evidence="3">Homodimer.</text>
</comment>
<protein>
    <recommendedName>
        <fullName evidence="9">Histidine decarboxylase</fullName>
        <ecNumber evidence="4">4.1.1.22</ecNumber>
    </recommendedName>
</protein>
<feature type="compositionally biased region" description="Basic and acidic residues" evidence="11">
    <location>
        <begin position="178"/>
        <end position="188"/>
    </location>
</feature>
<comment type="caution">
    <text evidence="12">The sequence shown here is derived from an EMBL/GenBank/DDBJ whole genome shotgun (WGS) entry which is preliminary data.</text>
</comment>
<dbReference type="InterPro" id="IPR015424">
    <property type="entry name" value="PyrdxlP-dep_Trfase"/>
</dbReference>
<evidence type="ECO:0000256" key="4">
    <source>
        <dbReference type="ARBA" id="ARBA00012320"/>
    </source>
</evidence>
<dbReference type="Pfam" id="PF00282">
    <property type="entry name" value="Pyridoxal_deC"/>
    <property type="match status" value="1"/>
</dbReference>
<reference evidence="12 13" key="1">
    <citation type="submission" date="2024-02" db="EMBL/GenBank/DDBJ databases">
        <title>Chromosome-scale genome assembly of the rough periwinkle Littorina saxatilis.</title>
        <authorList>
            <person name="De Jode A."/>
            <person name="Faria R."/>
            <person name="Formenti G."/>
            <person name="Sims Y."/>
            <person name="Smith T.P."/>
            <person name="Tracey A."/>
            <person name="Wood J.M.D."/>
            <person name="Zagrodzka Z.B."/>
            <person name="Johannesson K."/>
            <person name="Butlin R.K."/>
            <person name="Leder E.H."/>
        </authorList>
    </citation>
    <scope>NUCLEOTIDE SEQUENCE [LARGE SCALE GENOMIC DNA]</scope>
    <source>
        <strain evidence="12">Snail1</strain>
        <tissue evidence="12">Muscle</tissue>
    </source>
</reference>
<evidence type="ECO:0000256" key="2">
    <source>
        <dbReference type="ARBA" id="ARBA00009533"/>
    </source>
</evidence>
<dbReference type="InterPro" id="IPR002129">
    <property type="entry name" value="PyrdxlP-dep_de-COase"/>
</dbReference>
<dbReference type="PANTHER" id="PTHR11999:SF68">
    <property type="entry name" value="HISTIDINE DECARBOXYLASE"/>
    <property type="match status" value="1"/>
</dbReference>
<dbReference type="SUPFAM" id="SSF53383">
    <property type="entry name" value="PLP-dependent transferases"/>
    <property type="match status" value="1"/>
</dbReference>
<keyword evidence="8 10" id="KW-0456">Lyase</keyword>
<feature type="compositionally biased region" description="Acidic residues" evidence="11">
    <location>
        <begin position="146"/>
        <end position="160"/>
    </location>
</feature>
<dbReference type="InterPro" id="IPR015421">
    <property type="entry name" value="PyrdxlP-dep_Trfase_major"/>
</dbReference>
<evidence type="ECO:0000313" key="13">
    <source>
        <dbReference type="Proteomes" id="UP001374579"/>
    </source>
</evidence>
<evidence type="ECO:0000256" key="11">
    <source>
        <dbReference type="SAM" id="MobiDB-lite"/>
    </source>
</evidence>
<keyword evidence="5" id="KW-0127">Catecholamine biosynthesis</keyword>
<evidence type="ECO:0000256" key="5">
    <source>
        <dbReference type="ARBA" id="ARBA00022584"/>
    </source>
</evidence>
<name>A0AAN9AMP0_9CAEN</name>
<comment type="cofactor">
    <cofactor evidence="1 10">
        <name>pyridoxal 5'-phosphate</name>
        <dbReference type="ChEBI" id="CHEBI:597326"/>
    </cofactor>
</comment>
<dbReference type="GO" id="GO:0030170">
    <property type="term" value="F:pyridoxal phosphate binding"/>
    <property type="evidence" value="ECO:0007669"/>
    <property type="project" value="InterPro"/>
</dbReference>
<evidence type="ECO:0000256" key="7">
    <source>
        <dbReference type="ARBA" id="ARBA00022898"/>
    </source>
</evidence>
<evidence type="ECO:0000256" key="3">
    <source>
        <dbReference type="ARBA" id="ARBA00011738"/>
    </source>
</evidence>
<gene>
    <name evidence="12" type="ORF">V1264_024951</name>
</gene>